<keyword evidence="2" id="KW-1133">Transmembrane helix</keyword>
<sequence length="117" mass="12104">MVDYTPHNRPSEQGRRPYEHVRDPAVVKTGNTGVMAAVVLFVLLAVAAFVFWTADDYEAVNTTVPAAESGAQINEQATPAENPARPVPAPDAPMIAPDAAAPAAPDTTASPAPATNG</sequence>
<comment type="caution">
    <text evidence="3">The sequence shown here is derived from an EMBL/GenBank/DDBJ whole genome shotgun (WGS) entry which is preliminary data.</text>
</comment>
<evidence type="ECO:0000256" key="2">
    <source>
        <dbReference type="SAM" id="Phobius"/>
    </source>
</evidence>
<gene>
    <name evidence="3" type="ORF">GTW23_10690</name>
</gene>
<keyword evidence="4" id="KW-1185">Reference proteome</keyword>
<feature type="compositionally biased region" description="Basic and acidic residues" evidence="1">
    <location>
        <begin position="9"/>
        <end position="23"/>
    </location>
</feature>
<proteinExistence type="predicted"/>
<organism evidence="3 4">
    <name type="scientific">Hoeflea alexandrii</name>
    <dbReference type="NCBI Taxonomy" id="288436"/>
    <lineage>
        <taxon>Bacteria</taxon>
        <taxon>Pseudomonadati</taxon>
        <taxon>Pseudomonadota</taxon>
        <taxon>Alphaproteobacteria</taxon>
        <taxon>Hyphomicrobiales</taxon>
        <taxon>Rhizobiaceae</taxon>
        <taxon>Hoeflea</taxon>
    </lineage>
</organism>
<evidence type="ECO:0008006" key="5">
    <source>
        <dbReference type="Google" id="ProtNLM"/>
    </source>
</evidence>
<protein>
    <recommendedName>
        <fullName evidence="5">SPOR domain-containing protein</fullName>
    </recommendedName>
</protein>
<name>A0ABT1CR24_9HYPH</name>
<dbReference type="Proteomes" id="UP001320715">
    <property type="component" value="Unassembled WGS sequence"/>
</dbReference>
<feature type="compositionally biased region" description="Low complexity" evidence="1">
    <location>
        <begin position="92"/>
        <end position="117"/>
    </location>
</feature>
<keyword evidence="2" id="KW-0812">Transmembrane</keyword>
<feature type="region of interest" description="Disordered" evidence="1">
    <location>
        <begin position="70"/>
        <end position="117"/>
    </location>
</feature>
<reference evidence="3 4" key="1">
    <citation type="submission" date="2020-01" db="EMBL/GenBank/DDBJ databases">
        <title>Genomes of bacteria type strains.</title>
        <authorList>
            <person name="Chen J."/>
            <person name="Zhu S."/>
            <person name="Yang J."/>
        </authorList>
    </citation>
    <scope>NUCLEOTIDE SEQUENCE [LARGE SCALE GENOMIC DNA]</scope>
    <source>
        <strain evidence="3 4">DSM 16655</strain>
    </source>
</reference>
<dbReference type="RefSeq" id="WP_152011200.1">
    <property type="nucleotide sequence ID" value="NZ_JAAAML010000002.1"/>
</dbReference>
<dbReference type="EMBL" id="JAAAML010000002">
    <property type="protein sequence ID" value="MCO6408640.1"/>
    <property type="molecule type" value="Genomic_DNA"/>
</dbReference>
<feature type="transmembrane region" description="Helical" evidence="2">
    <location>
        <begin position="33"/>
        <end position="52"/>
    </location>
</feature>
<evidence type="ECO:0000313" key="3">
    <source>
        <dbReference type="EMBL" id="MCO6408640.1"/>
    </source>
</evidence>
<evidence type="ECO:0000256" key="1">
    <source>
        <dbReference type="SAM" id="MobiDB-lite"/>
    </source>
</evidence>
<feature type="region of interest" description="Disordered" evidence="1">
    <location>
        <begin position="1"/>
        <end position="23"/>
    </location>
</feature>
<keyword evidence="2" id="KW-0472">Membrane</keyword>
<evidence type="ECO:0000313" key="4">
    <source>
        <dbReference type="Proteomes" id="UP001320715"/>
    </source>
</evidence>
<accession>A0ABT1CR24</accession>